<dbReference type="EMBL" id="EQ978199">
    <property type="protein sequence ID" value="EEF26104.1"/>
    <property type="molecule type" value="Genomic_DNA"/>
</dbReference>
<organism evidence="2 3">
    <name type="scientific">Ricinus communis</name>
    <name type="common">Castor bean</name>
    <dbReference type="NCBI Taxonomy" id="3988"/>
    <lineage>
        <taxon>Eukaryota</taxon>
        <taxon>Viridiplantae</taxon>
        <taxon>Streptophyta</taxon>
        <taxon>Embryophyta</taxon>
        <taxon>Tracheophyta</taxon>
        <taxon>Spermatophyta</taxon>
        <taxon>Magnoliopsida</taxon>
        <taxon>eudicotyledons</taxon>
        <taxon>Gunneridae</taxon>
        <taxon>Pentapetalae</taxon>
        <taxon>rosids</taxon>
        <taxon>fabids</taxon>
        <taxon>Malpighiales</taxon>
        <taxon>Euphorbiaceae</taxon>
        <taxon>Acalyphoideae</taxon>
        <taxon>Acalypheae</taxon>
        <taxon>Ricinus</taxon>
    </lineage>
</organism>
<dbReference type="InParanoid" id="B9TDG1"/>
<accession>B9TDG1</accession>
<evidence type="ECO:0000313" key="2">
    <source>
        <dbReference type="EMBL" id="EEF26104.1"/>
    </source>
</evidence>
<evidence type="ECO:0000313" key="3">
    <source>
        <dbReference type="Proteomes" id="UP000008311"/>
    </source>
</evidence>
<feature type="compositionally biased region" description="Basic residues" evidence="1">
    <location>
        <begin position="14"/>
        <end position="25"/>
    </location>
</feature>
<feature type="non-terminal residue" evidence="2">
    <location>
        <position position="1"/>
    </location>
</feature>
<gene>
    <name evidence="2" type="ORF">RCOM_1813060</name>
</gene>
<dbReference type="Proteomes" id="UP000008311">
    <property type="component" value="Unassembled WGS sequence"/>
</dbReference>
<name>B9TDG1_RICCO</name>
<keyword evidence="3" id="KW-1185">Reference proteome</keyword>
<feature type="region of interest" description="Disordered" evidence="1">
    <location>
        <begin position="1"/>
        <end position="30"/>
    </location>
</feature>
<proteinExistence type="predicted"/>
<protein>
    <submittedName>
        <fullName evidence="2">Uncharacterized protein</fullName>
    </submittedName>
</protein>
<evidence type="ECO:0000256" key="1">
    <source>
        <dbReference type="SAM" id="MobiDB-lite"/>
    </source>
</evidence>
<dbReference type="AlphaFoldDB" id="B9TDG1"/>
<sequence>GRGGGDEAVDQHRTSPRGRAQHRPGHHGDLAAAELRQHRERILGVAAGGGAGDGGGLAGQAFGVVSGALADAGVQRRRG</sequence>
<reference evidence="3" key="1">
    <citation type="journal article" date="2010" name="Nat. Biotechnol.">
        <title>Draft genome sequence of the oilseed species Ricinus communis.</title>
        <authorList>
            <person name="Chan A.P."/>
            <person name="Crabtree J."/>
            <person name="Zhao Q."/>
            <person name="Lorenzi H."/>
            <person name="Orvis J."/>
            <person name="Puiu D."/>
            <person name="Melake-Berhan A."/>
            <person name="Jones K.M."/>
            <person name="Redman J."/>
            <person name="Chen G."/>
            <person name="Cahoon E.B."/>
            <person name="Gedil M."/>
            <person name="Stanke M."/>
            <person name="Haas B.J."/>
            <person name="Wortman J.R."/>
            <person name="Fraser-Liggett C.M."/>
            <person name="Ravel J."/>
            <person name="Rabinowicz P.D."/>
        </authorList>
    </citation>
    <scope>NUCLEOTIDE SEQUENCE [LARGE SCALE GENOMIC DNA]</scope>
    <source>
        <strain evidence="3">cv. Hale</strain>
    </source>
</reference>